<organism evidence="3 4">
    <name type="scientific">Corynebacterium timonense</name>
    <dbReference type="NCBI Taxonomy" id="441500"/>
    <lineage>
        <taxon>Bacteria</taxon>
        <taxon>Bacillati</taxon>
        <taxon>Actinomycetota</taxon>
        <taxon>Actinomycetes</taxon>
        <taxon>Mycobacteriales</taxon>
        <taxon>Corynebacteriaceae</taxon>
        <taxon>Corynebacterium</taxon>
    </lineage>
</organism>
<feature type="chain" id="PRO_5038458074" evidence="2">
    <location>
        <begin position="22"/>
        <end position="228"/>
    </location>
</feature>
<feature type="signal peptide" evidence="2">
    <location>
        <begin position="1"/>
        <end position="21"/>
    </location>
</feature>
<keyword evidence="4" id="KW-1185">Reference proteome</keyword>
<dbReference type="AlphaFoldDB" id="A0A1H1LAG3"/>
<dbReference type="STRING" id="1203190.GCA_000312345_02324"/>
<gene>
    <name evidence="3" type="ORF">SAMN04488539_0115</name>
</gene>
<reference evidence="3 4" key="1">
    <citation type="submission" date="2016-10" db="EMBL/GenBank/DDBJ databases">
        <authorList>
            <person name="de Groot N.N."/>
        </authorList>
    </citation>
    <scope>NUCLEOTIDE SEQUENCE [LARGE SCALE GENOMIC DNA]</scope>
    <source>
        <strain evidence="3 4">DSM 45434</strain>
    </source>
</reference>
<sequence>MHALRRLSAPPAAVALAAALAACGSVDPQDNAPVTGLVNEPEGFRPTADGTHLRFDEPAEVVTTHFSTGMPVYWEVTVHAPTRLTLQQVKDNIGQDPQRIGDAPPVAVRTFSCFPVTFTSLGQGLGRDDAPVSVELPSLTPVDGYGTNANYVGVGAESYCGLDTEETDTVPSYTGDMVTGRSYTTAVVTWEGQRDPGIVGTGVRLNTLVSPRNPGQPPQALTWGPGAP</sequence>
<feature type="region of interest" description="Disordered" evidence="1">
    <location>
        <begin position="209"/>
        <end position="228"/>
    </location>
</feature>
<evidence type="ECO:0000256" key="1">
    <source>
        <dbReference type="SAM" id="MobiDB-lite"/>
    </source>
</evidence>
<protein>
    <submittedName>
        <fullName evidence="3">Uncharacterized protein</fullName>
    </submittedName>
</protein>
<evidence type="ECO:0000313" key="4">
    <source>
        <dbReference type="Proteomes" id="UP000182237"/>
    </source>
</evidence>
<evidence type="ECO:0000256" key="2">
    <source>
        <dbReference type="SAM" id="SignalP"/>
    </source>
</evidence>
<dbReference type="EMBL" id="LT629765">
    <property type="protein sequence ID" value="SDR71015.1"/>
    <property type="molecule type" value="Genomic_DNA"/>
</dbReference>
<accession>A0A1H1LAG3</accession>
<name>A0A1H1LAG3_9CORY</name>
<dbReference type="PROSITE" id="PS51257">
    <property type="entry name" value="PROKAR_LIPOPROTEIN"/>
    <property type="match status" value="1"/>
</dbReference>
<dbReference type="eggNOG" id="ENOG5031JA5">
    <property type="taxonomic scope" value="Bacteria"/>
</dbReference>
<keyword evidence="2" id="KW-0732">Signal</keyword>
<evidence type="ECO:0000313" key="3">
    <source>
        <dbReference type="EMBL" id="SDR71015.1"/>
    </source>
</evidence>
<proteinExistence type="predicted"/>
<dbReference type="RefSeq" id="WP_019195088.1">
    <property type="nucleotide sequence ID" value="NZ_LT629765.1"/>
</dbReference>
<dbReference type="Proteomes" id="UP000182237">
    <property type="component" value="Chromosome I"/>
</dbReference>
<dbReference type="OrthoDB" id="4418633at2"/>